<dbReference type="PANTHER" id="PTHR30143">
    <property type="entry name" value="ACID HYDRATASE"/>
    <property type="match status" value="1"/>
</dbReference>
<dbReference type="GO" id="GO:0005737">
    <property type="term" value="C:cytoplasm"/>
    <property type="evidence" value="ECO:0007669"/>
    <property type="project" value="TreeGrafter"/>
</dbReference>
<feature type="domain" description="Fumarylacetoacetase-like C-terminal" evidence="2">
    <location>
        <begin position="88"/>
        <end position="258"/>
    </location>
</feature>
<dbReference type="Proteomes" id="UP000077262">
    <property type="component" value="Unassembled WGS sequence"/>
</dbReference>
<evidence type="ECO:0000259" key="2">
    <source>
        <dbReference type="Pfam" id="PF01557"/>
    </source>
</evidence>
<protein>
    <submittedName>
        <fullName evidence="3">2-keto-4-pentenoate hydratase</fullName>
    </submittedName>
</protein>
<dbReference type="InterPro" id="IPR011234">
    <property type="entry name" value="Fumarylacetoacetase-like_C"/>
</dbReference>
<keyword evidence="1" id="KW-0456">Lyase</keyword>
<dbReference type="Gene3D" id="3.90.850.10">
    <property type="entry name" value="Fumarylacetoacetase-like, C-terminal domain"/>
    <property type="match status" value="1"/>
</dbReference>
<dbReference type="InterPro" id="IPR050772">
    <property type="entry name" value="Hydratase-Decarb/MhpD_sf"/>
</dbReference>
<dbReference type="GO" id="GO:0008684">
    <property type="term" value="F:2-oxopent-4-enoate hydratase activity"/>
    <property type="evidence" value="ECO:0007669"/>
    <property type="project" value="TreeGrafter"/>
</dbReference>
<dbReference type="SUPFAM" id="SSF56529">
    <property type="entry name" value="FAH"/>
    <property type="match status" value="1"/>
</dbReference>
<dbReference type="EMBL" id="LSTR01000110">
    <property type="protein sequence ID" value="OAH33266.1"/>
    <property type="molecule type" value="Genomic_DNA"/>
</dbReference>
<evidence type="ECO:0000313" key="4">
    <source>
        <dbReference type="Proteomes" id="UP000077262"/>
    </source>
</evidence>
<comment type="caution">
    <text evidence="3">The sequence shown here is derived from an EMBL/GenBank/DDBJ whole genome shotgun (WGS) entry which is preliminary data.</text>
</comment>
<name>A0A177IXN0_SPHYA</name>
<gene>
    <name evidence="3" type="ORF">AX777_24620</name>
</gene>
<sequence>MADSGDAMMKAEIGALLRDAYDGAPIPPVADRIASVEDAYQVQLWQIAERLAAGRRIVGRKIGLTSPAVQRQLGVDEPDFGHLTDEMVHGDNVQLVHATLRQPRIEAEVALILGADLAMPHVTVADVIAATAYAVPALEVVASRIADWKIGILDTVADNASAGAVVLGGPARRLDGIDLTHCAMTMTINGETVSQGQGSDCLGSPLNAAAWLARRCHSLGRPLLAGEIILTGALGPMRPVAPGDDVHAEIDGLGTVSASFC</sequence>
<accession>A0A177IXN0</accession>
<evidence type="ECO:0000313" key="3">
    <source>
        <dbReference type="EMBL" id="OAH33266.1"/>
    </source>
</evidence>
<dbReference type="InterPro" id="IPR036663">
    <property type="entry name" value="Fumarylacetoacetase_C_sf"/>
</dbReference>
<reference evidence="3 4" key="1">
    <citation type="submission" date="2016-02" db="EMBL/GenBank/DDBJ databases">
        <authorList>
            <person name="Wen L."/>
            <person name="He K."/>
            <person name="Yang H."/>
        </authorList>
    </citation>
    <scope>NUCLEOTIDE SEQUENCE [LARGE SCALE GENOMIC DNA]</scope>
    <source>
        <strain evidence="3 4">CD09_2</strain>
    </source>
</reference>
<proteinExistence type="predicted"/>
<dbReference type="PANTHER" id="PTHR30143:SF0">
    <property type="entry name" value="2-KETO-4-PENTENOATE HYDRATASE"/>
    <property type="match status" value="1"/>
</dbReference>
<organism evidence="3 4">
    <name type="scientific">Sphingobium yanoikuyae</name>
    <name type="common">Sphingomonas yanoikuyae</name>
    <dbReference type="NCBI Taxonomy" id="13690"/>
    <lineage>
        <taxon>Bacteria</taxon>
        <taxon>Pseudomonadati</taxon>
        <taxon>Pseudomonadota</taxon>
        <taxon>Alphaproteobacteria</taxon>
        <taxon>Sphingomonadales</taxon>
        <taxon>Sphingomonadaceae</taxon>
        <taxon>Sphingobium</taxon>
    </lineage>
</organism>
<dbReference type="Pfam" id="PF01557">
    <property type="entry name" value="FAA_hydrolase"/>
    <property type="match status" value="1"/>
</dbReference>
<dbReference type="RefSeq" id="WP_017503079.1">
    <property type="nucleotide sequence ID" value="NZ_LSTR01000110.1"/>
</dbReference>
<dbReference type="AlphaFoldDB" id="A0A177IXN0"/>
<evidence type="ECO:0000256" key="1">
    <source>
        <dbReference type="ARBA" id="ARBA00023239"/>
    </source>
</evidence>